<dbReference type="PANTHER" id="PTHR30055">
    <property type="entry name" value="HTH-TYPE TRANSCRIPTIONAL REGULATOR RUTR"/>
    <property type="match status" value="1"/>
</dbReference>
<reference evidence="8" key="1">
    <citation type="journal article" date="2019" name="Int. J. Syst. Evol. Microbiol.">
        <title>The Global Catalogue of Microorganisms (GCM) 10K type strain sequencing project: providing services to taxonomists for standard genome sequencing and annotation.</title>
        <authorList>
            <consortium name="The Broad Institute Genomics Platform"/>
            <consortium name="The Broad Institute Genome Sequencing Center for Infectious Disease"/>
            <person name="Wu L."/>
            <person name="Ma J."/>
        </authorList>
    </citation>
    <scope>NUCLEOTIDE SEQUENCE [LARGE SCALE GENOMIC DNA]</scope>
    <source>
        <strain evidence="8">CGMCC 4.7367</strain>
    </source>
</reference>
<dbReference type="SUPFAM" id="SSF48498">
    <property type="entry name" value="Tetracyclin repressor-like, C-terminal domain"/>
    <property type="match status" value="1"/>
</dbReference>
<dbReference type="PANTHER" id="PTHR30055:SF234">
    <property type="entry name" value="HTH-TYPE TRANSCRIPTIONAL REGULATOR BETI"/>
    <property type="match status" value="1"/>
</dbReference>
<accession>A0ABQ3M743</accession>
<feature type="compositionally biased region" description="Basic and acidic residues" evidence="5">
    <location>
        <begin position="9"/>
        <end position="19"/>
    </location>
</feature>
<keyword evidence="8" id="KW-1185">Reference proteome</keyword>
<evidence type="ECO:0000313" key="7">
    <source>
        <dbReference type="EMBL" id="GHH34747.1"/>
    </source>
</evidence>
<dbReference type="InterPro" id="IPR050109">
    <property type="entry name" value="HTH-type_TetR-like_transc_reg"/>
</dbReference>
<dbReference type="SUPFAM" id="SSF46689">
    <property type="entry name" value="Homeodomain-like"/>
    <property type="match status" value="1"/>
</dbReference>
<dbReference type="Gene3D" id="1.10.357.10">
    <property type="entry name" value="Tetracycline Repressor, domain 2"/>
    <property type="match status" value="1"/>
</dbReference>
<evidence type="ECO:0000313" key="8">
    <source>
        <dbReference type="Proteomes" id="UP000605568"/>
    </source>
</evidence>
<proteinExistence type="predicted"/>
<gene>
    <name evidence="7" type="ORF">GCM10017774_19210</name>
</gene>
<keyword evidence="2 4" id="KW-0238">DNA-binding</keyword>
<protein>
    <submittedName>
        <fullName evidence="7">TetR family transcriptional regulator</fullName>
    </submittedName>
</protein>
<evidence type="ECO:0000259" key="6">
    <source>
        <dbReference type="PROSITE" id="PS50977"/>
    </source>
</evidence>
<organism evidence="7 8">
    <name type="scientific">Lentzea cavernae</name>
    <dbReference type="NCBI Taxonomy" id="2020703"/>
    <lineage>
        <taxon>Bacteria</taxon>
        <taxon>Bacillati</taxon>
        <taxon>Actinomycetota</taxon>
        <taxon>Actinomycetes</taxon>
        <taxon>Pseudonocardiales</taxon>
        <taxon>Pseudonocardiaceae</taxon>
        <taxon>Lentzea</taxon>
    </lineage>
</organism>
<dbReference type="InterPro" id="IPR009057">
    <property type="entry name" value="Homeodomain-like_sf"/>
</dbReference>
<evidence type="ECO:0000256" key="3">
    <source>
        <dbReference type="ARBA" id="ARBA00023163"/>
    </source>
</evidence>
<feature type="region of interest" description="Disordered" evidence="5">
    <location>
        <begin position="1"/>
        <end position="25"/>
    </location>
</feature>
<dbReference type="InterPro" id="IPR036271">
    <property type="entry name" value="Tet_transcr_reg_TetR-rel_C_sf"/>
</dbReference>
<dbReference type="Pfam" id="PF21597">
    <property type="entry name" value="TetR_C_43"/>
    <property type="match status" value="1"/>
</dbReference>
<dbReference type="PRINTS" id="PR00455">
    <property type="entry name" value="HTHTETR"/>
</dbReference>
<dbReference type="InterPro" id="IPR001647">
    <property type="entry name" value="HTH_TetR"/>
</dbReference>
<keyword evidence="3" id="KW-0804">Transcription</keyword>
<evidence type="ECO:0000256" key="1">
    <source>
        <dbReference type="ARBA" id="ARBA00023015"/>
    </source>
</evidence>
<dbReference type="Proteomes" id="UP000605568">
    <property type="component" value="Unassembled WGS sequence"/>
</dbReference>
<dbReference type="EMBL" id="BNAR01000002">
    <property type="protein sequence ID" value="GHH34747.1"/>
    <property type="molecule type" value="Genomic_DNA"/>
</dbReference>
<dbReference type="PROSITE" id="PS50977">
    <property type="entry name" value="HTH_TETR_2"/>
    <property type="match status" value="1"/>
</dbReference>
<evidence type="ECO:0000256" key="2">
    <source>
        <dbReference type="ARBA" id="ARBA00023125"/>
    </source>
</evidence>
<keyword evidence="1" id="KW-0805">Transcription regulation</keyword>
<name>A0ABQ3M743_9PSEU</name>
<feature type="domain" description="HTH tetR-type" evidence="6">
    <location>
        <begin position="32"/>
        <end position="91"/>
    </location>
</feature>
<dbReference type="Pfam" id="PF00440">
    <property type="entry name" value="TetR_N"/>
    <property type="match status" value="1"/>
</dbReference>
<comment type="caution">
    <text evidence="7">The sequence shown here is derived from an EMBL/GenBank/DDBJ whole genome shotgun (WGS) entry which is preliminary data.</text>
</comment>
<feature type="DNA-binding region" description="H-T-H motif" evidence="4">
    <location>
        <begin position="54"/>
        <end position="73"/>
    </location>
</feature>
<evidence type="ECO:0000256" key="4">
    <source>
        <dbReference type="PROSITE-ProRule" id="PRU00335"/>
    </source>
</evidence>
<evidence type="ECO:0000256" key="5">
    <source>
        <dbReference type="SAM" id="MobiDB-lite"/>
    </source>
</evidence>
<sequence length="215" mass="23718">MAVVTAQEGRNEELSDDLRTAAPERPLRADARRSIDRIVTAARALVEEQGPAVSLDEVAKRAGVAPATLYRHFPSRMHLFETVYRSRMLTVLERAPELSSGHEPMDALLLWLHEFIDFSIESHRVLTVLLSQGLQETDPSANAQWGRAQVVPVVARLLQPAQRAGGIRGDLTADELVALVTGLTFAVDFREGRPDVRRAGALRTMELLIDGLAPR</sequence>
<dbReference type="InterPro" id="IPR049445">
    <property type="entry name" value="TetR_SbtR-like_C"/>
</dbReference>